<proteinExistence type="predicted"/>
<name>A0A562RIX9_9BURK</name>
<dbReference type="Proteomes" id="UP000318431">
    <property type="component" value="Unassembled WGS sequence"/>
</dbReference>
<reference evidence="1 2" key="1">
    <citation type="journal article" date="2015" name="Stand. Genomic Sci.">
        <title>Genomic Encyclopedia of Bacterial and Archaeal Type Strains, Phase III: the genomes of soil and plant-associated and newly described type strains.</title>
        <authorList>
            <person name="Whitman W.B."/>
            <person name="Woyke T."/>
            <person name="Klenk H.P."/>
            <person name="Zhou Y."/>
            <person name="Lilburn T.G."/>
            <person name="Beck B.J."/>
            <person name="De Vos P."/>
            <person name="Vandamme P."/>
            <person name="Eisen J.A."/>
            <person name="Garrity G."/>
            <person name="Hugenholtz P."/>
            <person name="Kyrpides N.C."/>
        </authorList>
    </citation>
    <scope>NUCLEOTIDE SEQUENCE [LARGE SCALE GENOMIC DNA]</scope>
    <source>
        <strain evidence="1 2">CGMCC 1.10822</strain>
    </source>
</reference>
<dbReference type="EMBL" id="VLLB01000001">
    <property type="protein sequence ID" value="TWI69037.1"/>
    <property type="molecule type" value="Genomic_DNA"/>
</dbReference>
<dbReference type="OrthoDB" id="8757047at2"/>
<dbReference type="InterPro" id="IPR036390">
    <property type="entry name" value="WH_DNA-bd_sf"/>
</dbReference>
<keyword evidence="2" id="KW-1185">Reference proteome</keyword>
<comment type="caution">
    <text evidence="1">The sequence shown here is derived from an EMBL/GenBank/DDBJ whole genome shotgun (WGS) entry which is preliminary data.</text>
</comment>
<accession>A0A562RIX9</accession>
<dbReference type="AlphaFoldDB" id="A0A562RIX9"/>
<gene>
    <name evidence="1" type="ORF">IP91_00102</name>
</gene>
<evidence type="ECO:0000313" key="1">
    <source>
        <dbReference type="EMBL" id="TWI69037.1"/>
    </source>
</evidence>
<organism evidence="1 2">
    <name type="scientific">Pseudoduganella lurida</name>
    <dbReference type="NCBI Taxonomy" id="1036180"/>
    <lineage>
        <taxon>Bacteria</taxon>
        <taxon>Pseudomonadati</taxon>
        <taxon>Pseudomonadota</taxon>
        <taxon>Betaproteobacteria</taxon>
        <taxon>Burkholderiales</taxon>
        <taxon>Oxalobacteraceae</taxon>
        <taxon>Telluria group</taxon>
        <taxon>Pseudoduganella</taxon>
    </lineage>
</organism>
<protein>
    <submittedName>
        <fullName evidence="1">Uncharacterized protein</fullName>
    </submittedName>
</protein>
<dbReference type="RefSeq" id="WP_145646729.1">
    <property type="nucleotide sequence ID" value="NZ_VLLB01000001.1"/>
</dbReference>
<evidence type="ECO:0000313" key="2">
    <source>
        <dbReference type="Proteomes" id="UP000318431"/>
    </source>
</evidence>
<dbReference type="SUPFAM" id="SSF46785">
    <property type="entry name" value="Winged helix' DNA-binding domain"/>
    <property type="match status" value="1"/>
</dbReference>
<sequence length="115" mass="12621">MTTPKTNRKSGFPAVHLLEEIAQLLAEGPRTSNELVAITGYTKVTCCTRLKQLEASGQAYRVVAQASVTWYAGRKPAADTAAIIPRQPTVRDYPVIGRRDMLVQAFFGAPRECRA</sequence>